<dbReference type="InterPro" id="IPR006315">
    <property type="entry name" value="OM_autotransptr_brl_dom"/>
</dbReference>
<feature type="compositionally biased region" description="Basic and acidic residues" evidence="2">
    <location>
        <begin position="12"/>
        <end position="26"/>
    </location>
</feature>
<dbReference type="InterPro" id="IPR011050">
    <property type="entry name" value="Pectin_lyase_fold/virulence"/>
</dbReference>
<evidence type="ECO:0000313" key="5">
    <source>
        <dbReference type="Proteomes" id="UP001229355"/>
    </source>
</evidence>
<dbReference type="Proteomes" id="UP001229355">
    <property type="component" value="Chromosome 1"/>
</dbReference>
<dbReference type="InterPro" id="IPR013425">
    <property type="entry name" value="Autotrns_rpt"/>
</dbReference>
<keyword evidence="5" id="KW-1185">Reference proteome</keyword>
<accession>A0ABY8DDF5</accession>
<evidence type="ECO:0000256" key="2">
    <source>
        <dbReference type="SAM" id="MobiDB-lite"/>
    </source>
</evidence>
<dbReference type="EMBL" id="CP120373">
    <property type="protein sequence ID" value="WEX88909.1"/>
    <property type="molecule type" value="Genomic_DNA"/>
</dbReference>
<dbReference type="SMART" id="SM00869">
    <property type="entry name" value="Autotransporter"/>
    <property type="match status" value="1"/>
</dbReference>
<gene>
    <name evidence="4" type="ORF">PZN02_001433</name>
</gene>
<sequence length="3462" mass="342459">MTIAQDTMRGGMRQDSDTQTYDRPKIWEPSNRLSHDVIERLRTIRGGRMTKWKGEVASYAPHLVGLFSSVARKMAGKFLPLALLTGLAASPVPAADLYWDVNNTSLNRGGTGTWNLTAPVWSASDDGVSGPYSAWDNGALHDAFFGSTAGTVTLGVPITVHDITFQTNGYTITGGILTLDGVDPTLSVTTGTSTISSVINSTSGLIKAGGGTLTLNGSNTFNGGIDINGGTLALNAANSFIGDINLNTGNLGIGAIGDAALGDIGNVINMQPGRGLSANGALDSNRTVNLVGAGGHTISGAGVGSAYFTGEGALTASGSVAMTNDANDYTGRTAFTGSGTSRFTSIGNLGEVSSLGAPITAADGTILFTNSSQTNLTLIYTGDGDSSDRNWTINPGSGPSVRPQLRNGGTGTLTLTGNIALGGGSGNDPEFYAQSADMELLGVISSNNARPISFIADSGRTVRLGNANTFSGGPAIGGAGTVVAGTIADTGVASSLGTGSGISISGNGTLSYTGASASSNRNWSINNGTLSNDGTGALTLSGSTAIAGTATLGGSFTGANNVVSGVISGSGNLRSGGDATWIVAGANTYTGQTVVDSGTLRAGSVDAFGSSTRFLVNGGTLDLNNFDRTLTTLTGTGGTLDLGSATLTLEAPTGTSAAFAGSITGTGGLNKLGGSSQTLTGASTYTGDTVIGGGTLNLDFSGAGGPTSGVIGSGSTLSMGGGTLNVIGAAGETNVQTFDGVNITAGNNTIDASSGSGGSLTVNLGAITRTGGLVNFNLPDSGTITTTNTALGGWATVNGTDYAKVEGGNILAFEDSDYTDKDDAGTWLDNEYINDVDGFSGRVNGSVQLAGLRYTQPVSTTVTVDPGETLGVDGAIIVSPSVLNTNQLITGGMITGAAGGDLGVRQNSTGNFTINSQIVDNGAGTGFVKAGTGLVTLGNDSNSYTGATQVVQGTLSVGSIRNGGVASGIGASSADSSSLVLEGGILRYTGAGDTSDRGFTIVKSGAITGAGIEVTDPNANLTFSGLVTSPDDANFSKSGPGTLTLANGANDYTGVTTVTGGMLGATTLANGGQVSSIGQSGNGSANLVLDGGGLQYTGGTVTTDRGFTLGVNDGTIDVADPTTTLTFTGNVVGPGGALTKEGDGTLVLSGTNTYTGGNTVNAGILRAGSTQAFGAPTVAATMTLADAAGVTLDLDGFDNTIGPLNGGGGNGGNVTLGSATLRIAGGNGNYSGVISGTGGVWRTNGGTQTFNGCNNTYTGPTTLQGANLSTDCLADGGEASGIGASSADSTNLVLNDGTLFYTGGDAVTDRGFQLSGSNSGINVTNAGTTLEFEGDAIGGGSLVKGGAGTLVLSGNNTYTGNTSVTGGVLRAATTNAFGPQGHMSLSNAAGVLLDLDGFDTVVTSLIGGGANGGDISLGSATLTINSVDNRSYAGAISGTGNLIKNGNTTQALVGCDSSYTGSTVINAGTLQVACLEDGGVNSSIGASTSDPANLVLNGGTLNYAGSGGSTDRQFILGASGRTLSSSGTGPIAFAYAGSVTLAGIDAARTLTLTGTNTGTNIFSAQLADNGTGATSLTKTGTGLWRLTNDNSTYTGITTISGGILEIDQMADGGLPSSIGASSNAAANLVIGNESTLRYTGAGDTTDRQFTLDTGVTYIESSGTGPLVFSNTGPVTLTGTDTPRTIALGGTNTGNNTMGGAIGDNGTGATTLAKNDSGTWVLTGNNSYSGNTVINDGNLVIGNGGTSGNAGVGNVIVDSPTSTLSLNRSDTFTFDGTLSGPGTLAQIGVGASVLTSANNAIGATTISAGTLEVAGGLEAPTIAMTGSSTLTVGGTVQAAGSTQVAITGDAGNNTININPGGILRASGDLGGGSDVVTVAGLLNTGAGTLALGTGDDTLTLNDGASISGGGVEARAGTDTLEVNNAQSLTLDGASVGGFEILTKDNIGTLTLTGDHGYANGTTISDGTLQIGNGGTSGSLESDVLNNGRLAFNRSDTYSFTGLVSGNGSLEQIGGGTTILTGDNSYSGPTTVQSGRLYINGDQSGATGPTSVAGGATLGGTGTVGGDVALVAGAVLDPGNPGSLPGTLTVAGSLTLDDGALVNYSFGQANVVGGAFNDLTVVGGDLVLDGTLNITETPGGDFGPGLYRIFSYGGTLTDNGLDVTSSDLYVQTSVANQVNLVDTSGNQLTFWDGAAGPVNDGAIQGGNGVWRLADNERWTTGTGAYNAPYANSAFAVFTGTGGTVIIDNANGQVEASGMQFAADGYVIDGEPLTLVGGSSTIRVGDGTIDGANMMATIAAELAGASTLVKTDLGTLVLSGANTYTGGTRIETGTLQVSSDGNLGDAAGAIAFDGGTLRNTASFASARAVTLEDEGGTFQTDADLMLSGVIGGTGALTKTGGATLTLAGLNTYGGGTFIDAGVVSVSSDTNLGDAAGAITFDGGTLQNTAAFASARGVTMEDGGGTFQTDADLLLSGVIDGTGSLTKTGTGTLALTGANSYGGGTTISGGTLQLGDGGASGSIRGDVLNNGTLAFNRSGTYTFAGLISGSGSLEQIGSGATILTGNNTYSGPSTVQSGSLLINGDQSGATGLTTVASGATLGGIGTIGGGVTIADGGILDPGDLGIVPRTLTINGGLALSTGSNLNYNFGQANVVGGAFNDLTVVGSDLELDGTLNVTQSAGGSFIPGIYRIISYEGALTDNGLSLGAMPSGDFLVQTSIDKQVNLVNATGVTLNFWDGPDGTANDGSIHGGDGVWRRADNDHWTNDTGLINAPYSNGAFAVFAGQPGTVTIDNGNGQVEALGMQFAADGYVIDGEPLTLVGGSSVIRVGDGTLDGTNMVATIAAELAGSSTLVKADLGTLVLSGVNTYTGGTVIEEGTLQISADENLGDAPGGITLDGGTLRNTASLESGRSVTLASTGTFLIDAGTSFTLNGTLDGPGGFTKAGGGTLLLAGASSYDGTTTVNGGTLQAGLAGAFSPSSAFSVGGNGTLDLGGFDQTVASLANAGTVKLSGAPGTTLTVAGNYEGRGGTILLNAVLGGDGSVTDRLVVTGDSSGSTDLHVANVGGGGAQTVDGIKVVDVGGASSGRFSLHGDYIYEGDQAVVAGAYAYRLFKGGVSTPADGDWYLRSALADDPSDPLYQPGVPLYEAYAGSLQAFNSLGTLQQRVGNRSWVARDDARAQEDGTDDSDGIWGRIEAAHADFEPKISTSGTDYDATTWKLQAGIDGLLDEDESGRLIAGASIHYGSVSSNVTSAHGIGSIDTTGYGLGGTLTWYGNTGFYLDSQAQATWYNSDLYSATAGQGLVNDNDGTGYALSIETGQRIALDEIWALTPQAQLTYSSVRYDDFTDRFNADVSLDKSWSLVGRLGLAVDRQTEWQDTEGRTGRSHLYGIANLYYDFADGSRVDVGGTRFTSENGPWRGGVGLGWSVNWADDRYSLYGEALADTSLENFGGTNSVSGTVGFRVRW</sequence>
<dbReference type="PANTHER" id="PTHR35037:SF3">
    <property type="entry name" value="C-TERMINAL REGION OF AIDA-LIKE PROTEIN"/>
    <property type="match status" value="1"/>
</dbReference>
<dbReference type="InterPro" id="IPR051551">
    <property type="entry name" value="Autotransporter_adhesion"/>
</dbReference>
<dbReference type="Pfam" id="PF18883">
    <property type="entry name" value="AC_1"/>
    <property type="match status" value="1"/>
</dbReference>
<dbReference type="InterPro" id="IPR043990">
    <property type="entry name" value="AC_1"/>
</dbReference>
<dbReference type="Pfam" id="PF12951">
    <property type="entry name" value="PATR"/>
    <property type="match status" value="20"/>
</dbReference>
<dbReference type="InterPro" id="IPR036709">
    <property type="entry name" value="Autotransporte_beta_dom_sf"/>
</dbReference>
<dbReference type="PANTHER" id="PTHR35037">
    <property type="entry name" value="C-TERMINAL REGION OF AIDA-LIKE PROTEIN"/>
    <property type="match status" value="1"/>
</dbReference>
<dbReference type="NCBIfam" id="TIGR01414">
    <property type="entry name" value="autotrans_barl"/>
    <property type="match status" value="1"/>
</dbReference>
<proteinExistence type="predicted"/>
<evidence type="ECO:0000313" key="4">
    <source>
        <dbReference type="EMBL" id="WEX88909.1"/>
    </source>
</evidence>
<feature type="region of interest" description="Disordered" evidence="2">
    <location>
        <begin position="1"/>
        <end position="26"/>
    </location>
</feature>
<reference evidence="4 5" key="1">
    <citation type="submission" date="2023-03" db="EMBL/GenBank/DDBJ databases">
        <authorList>
            <person name="Kaur S."/>
            <person name="Espinosa-Saiz D."/>
            <person name="Velazquez E."/>
            <person name="Menendez E."/>
            <person name="diCenzo G.C."/>
        </authorList>
    </citation>
    <scope>NUCLEOTIDE SEQUENCE [LARGE SCALE GENOMIC DNA]</scope>
    <source>
        <strain evidence="4 5">LMG 24692</strain>
    </source>
</reference>
<evidence type="ECO:0000259" key="3">
    <source>
        <dbReference type="PROSITE" id="PS51208"/>
    </source>
</evidence>
<dbReference type="PROSITE" id="PS51208">
    <property type="entry name" value="AUTOTRANSPORTER"/>
    <property type="match status" value="1"/>
</dbReference>
<protein>
    <submittedName>
        <fullName evidence="4">Autotransporter outer membrane beta-barrel domain-containing protein</fullName>
    </submittedName>
</protein>
<feature type="domain" description="Autotransporter" evidence="3">
    <location>
        <begin position="3180"/>
        <end position="3462"/>
    </location>
</feature>
<dbReference type="NCBIfam" id="TIGR02601">
    <property type="entry name" value="autotrns_rpt"/>
    <property type="match status" value="17"/>
</dbReference>
<name>A0ABY8DDF5_9HYPH</name>
<evidence type="ECO:0000256" key="1">
    <source>
        <dbReference type="ARBA" id="ARBA00022729"/>
    </source>
</evidence>
<dbReference type="Gene3D" id="2.40.128.130">
    <property type="entry name" value="Autotransporter beta-domain"/>
    <property type="match status" value="1"/>
</dbReference>
<dbReference type="InterPro" id="IPR012332">
    <property type="entry name" value="Autotransporter_pectin_lyase_C"/>
</dbReference>
<dbReference type="InterPro" id="IPR005546">
    <property type="entry name" value="Autotransporte_beta"/>
</dbReference>
<organism evidence="4 5">
    <name type="scientific">Sinorhizobium garamanticum</name>
    <dbReference type="NCBI Taxonomy" id="680247"/>
    <lineage>
        <taxon>Bacteria</taxon>
        <taxon>Pseudomonadati</taxon>
        <taxon>Pseudomonadota</taxon>
        <taxon>Alphaproteobacteria</taxon>
        <taxon>Hyphomicrobiales</taxon>
        <taxon>Rhizobiaceae</taxon>
        <taxon>Sinorhizobium/Ensifer group</taxon>
        <taxon>Sinorhizobium</taxon>
    </lineage>
</organism>
<dbReference type="Gene3D" id="2.160.20.20">
    <property type="match status" value="3"/>
</dbReference>
<dbReference type="RefSeq" id="WP_280660899.1">
    <property type="nucleotide sequence ID" value="NZ_CP120373.1"/>
</dbReference>
<dbReference type="SUPFAM" id="SSF51126">
    <property type="entry name" value="Pectin lyase-like"/>
    <property type="match status" value="10"/>
</dbReference>
<dbReference type="SUPFAM" id="SSF103515">
    <property type="entry name" value="Autotransporter"/>
    <property type="match status" value="1"/>
</dbReference>
<keyword evidence="1" id="KW-0732">Signal</keyword>
<dbReference type="CDD" id="cd01344">
    <property type="entry name" value="PL2_Passenger_AT"/>
    <property type="match status" value="1"/>
</dbReference>